<comment type="caution">
    <text evidence="6">The sequence shown here is derived from an EMBL/GenBank/DDBJ whole genome shotgun (WGS) entry which is preliminary data.</text>
</comment>
<accession>V8BL65</accession>
<organism evidence="6 7">
    <name type="scientific">[Ruminococcus] lactaris CC59_002D</name>
    <dbReference type="NCBI Taxonomy" id="1073376"/>
    <lineage>
        <taxon>Bacteria</taxon>
        <taxon>Bacillati</taxon>
        <taxon>Bacillota</taxon>
        <taxon>Clostridia</taxon>
        <taxon>Lachnospirales</taxon>
        <taxon>Lachnospiraceae</taxon>
        <taxon>Mediterraneibacter</taxon>
    </lineage>
</organism>
<dbReference type="InterPro" id="IPR000748">
    <property type="entry name" value="PsdUridine_synth_RsuA/RluB/E/F"/>
</dbReference>
<keyword evidence="2" id="KW-0694">RNA-binding</keyword>
<dbReference type="PATRIC" id="fig|1073376.3.peg.2564"/>
<evidence type="ECO:0000256" key="1">
    <source>
        <dbReference type="ARBA" id="ARBA00008348"/>
    </source>
</evidence>
<dbReference type="Gene3D" id="3.30.70.580">
    <property type="entry name" value="Pseudouridine synthase I, catalytic domain, N-terminal subdomain"/>
    <property type="match status" value="1"/>
</dbReference>
<dbReference type="HOGENOM" id="CLU_024979_1_2_9"/>
<dbReference type="InterPro" id="IPR020103">
    <property type="entry name" value="PsdUridine_synth_cat_dom_sf"/>
</dbReference>
<dbReference type="RefSeq" id="WP_023923092.1">
    <property type="nucleotide sequence ID" value="NZ_KI669411.1"/>
</dbReference>
<dbReference type="NCBIfam" id="TIGR00093">
    <property type="entry name" value="pseudouridine synthase"/>
    <property type="match status" value="1"/>
</dbReference>
<sequence>MFHYYMFNKPFGCVTARRDTLYPTVMDYFSELHNDRLNPVGRLDRETTGLLLITDDGNWNQQLTHPAYHKKKTYLFTVLGDLTEDRRQFLENGILLKGSPVPTSPAKITLFKKDTLANILDTLHPEVQNAVRTNLPSHPVTYGEITISEGRKRQIRRMMKAVHCCVIELKRISIDDIHLDESLAPGKWKEIFPFEKNSPV</sequence>
<protein>
    <recommendedName>
        <fullName evidence="4">Pseudouridine synthase</fullName>
        <ecNumber evidence="4">5.4.99.-</ecNumber>
    </recommendedName>
</protein>
<evidence type="ECO:0000259" key="5">
    <source>
        <dbReference type="Pfam" id="PF00849"/>
    </source>
</evidence>
<name>V8BL65_9FIRM</name>
<dbReference type="Pfam" id="PF00849">
    <property type="entry name" value="PseudoU_synth_2"/>
    <property type="match status" value="1"/>
</dbReference>
<dbReference type="PANTHER" id="PTHR47683:SF4">
    <property type="entry name" value="PSEUDOURIDINE SYNTHASE"/>
    <property type="match status" value="1"/>
</dbReference>
<dbReference type="InterPro" id="IPR042092">
    <property type="entry name" value="PsdUridine_s_RsuA/RluB/E/F_cat"/>
</dbReference>
<reference evidence="6 7" key="1">
    <citation type="submission" date="2013-10" db="EMBL/GenBank/DDBJ databases">
        <title>The Genome Sequence of Ruminococcus lactaris CC59_002D.</title>
        <authorList>
            <consortium name="The Broad Institute Genomics Platform"/>
            <person name="Earl A."/>
            <person name="Allen-Vercoe E."/>
            <person name="Daigneault M."/>
            <person name="Young S.K."/>
            <person name="Zeng Q."/>
            <person name="Gargeya S."/>
            <person name="Fitzgerald M."/>
            <person name="Abouelleil A."/>
            <person name="Alvarado L."/>
            <person name="Chapman S.B."/>
            <person name="Gainer-Dewar J."/>
            <person name="Goldberg J."/>
            <person name="Griggs A."/>
            <person name="Gujja S."/>
            <person name="Hansen M."/>
            <person name="Howarth C."/>
            <person name="Imamovic A."/>
            <person name="Ireland A."/>
            <person name="Larimer J."/>
            <person name="McCowan C."/>
            <person name="Murphy C."/>
            <person name="Pearson M."/>
            <person name="Poon T.W."/>
            <person name="Priest M."/>
            <person name="Roberts A."/>
            <person name="Saif S."/>
            <person name="Shea T."/>
            <person name="Sykes S."/>
            <person name="Wortman J."/>
            <person name="Nusbaum C."/>
            <person name="Birren B."/>
        </authorList>
    </citation>
    <scope>NUCLEOTIDE SEQUENCE [LARGE SCALE GENOMIC DNA]</scope>
    <source>
        <strain evidence="6 7">CC59_002D</strain>
    </source>
</reference>
<dbReference type="PROSITE" id="PS01149">
    <property type="entry name" value="PSI_RSU"/>
    <property type="match status" value="1"/>
</dbReference>
<evidence type="ECO:0000313" key="7">
    <source>
        <dbReference type="Proteomes" id="UP000018683"/>
    </source>
</evidence>
<keyword evidence="3 4" id="KW-0413">Isomerase</keyword>
<dbReference type="Proteomes" id="UP000018683">
    <property type="component" value="Unassembled WGS sequence"/>
</dbReference>
<dbReference type="EMBL" id="AZJE01000037">
    <property type="protein sequence ID" value="ETD15913.1"/>
    <property type="molecule type" value="Genomic_DNA"/>
</dbReference>
<gene>
    <name evidence="6" type="ORF">HMPREF1202_02504</name>
</gene>
<proteinExistence type="inferred from homology"/>
<dbReference type="SUPFAM" id="SSF55120">
    <property type="entry name" value="Pseudouridine synthase"/>
    <property type="match status" value="1"/>
</dbReference>
<dbReference type="PANTHER" id="PTHR47683">
    <property type="entry name" value="PSEUDOURIDINE SYNTHASE FAMILY PROTEIN-RELATED"/>
    <property type="match status" value="1"/>
</dbReference>
<evidence type="ECO:0000256" key="3">
    <source>
        <dbReference type="ARBA" id="ARBA00023235"/>
    </source>
</evidence>
<evidence type="ECO:0000313" key="6">
    <source>
        <dbReference type="EMBL" id="ETD15913.1"/>
    </source>
</evidence>
<dbReference type="GO" id="GO:0003723">
    <property type="term" value="F:RNA binding"/>
    <property type="evidence" value="ECO:0007669"/>
    <property type="project" value="UniProtKB-KW"/>
</dbReference>
<dbReference type="EC" id="5.4.99.-" evidence="4"/>
<dbReference type="STRING" id="1073376.HMPREF1202_02504"/>
<dbReference type="AlphaFoldDB" id="V8BL65"/>
<evidence type="ECO:0000256" key="4">
    <source>
        <dbReference type="RuleBase" id="RU003887"/>
    </source>
</evidence>
<dbReference type="InterPro" id="IPR006145">
    <property type="entry name" value="PsdUridine_synth_RsuA/RluA"/>
</dbReference>
<dbReference type="GO" id="GO:0006364">
    <property type="term" value="P:rRNA processing"/>
    <property type="evidence" value="ECO:0007669"/>
    <property type="project" value="UniProtKB-ARBA"/>
</dbReference>
<comment type="similarity">
    <text evidence="1 4">Belongs to the pseudouridine synthase RsuA family.</text>
</comment>
<evidence type="ECO:0000256" key="2">
    <source>
        <dbReference type="ARBA" id="ARBA00022884"/>
    </source>
</evidence>
<dbReference type="InterPro" id="IPR050343">
    <property type="entry name" value="RsuA_PseudoU_synthase"/>
</dbReference>
<dbReference type="InterPro" id="IPR018496">
    <property type="entry name" value="PsdUridine_synth_RsuA/RluB_CS"/>
</dbReference>
<dbReference type="GO" id="GO:0140098">
    <property type="term" value="F:catalytic activity, acting on RNA"/>
    <property type="evidence" value="ECO:0007669"/>
    <property type="project" value="UniProtKB-ARBA"/>
</dbReference>
<dbReference type="GO" id="GO:0001522">
    <property type="term" value="P:pseudouridine synthesis"/>
    <property type="evidence" value="ECO:0007669"/>
    <property type="project" value="InterPro"/>
</dbReference>
<dbReference type="Gene3D" id="3.30.70.1560">
    <property type="entry name" value="Alpha-L RNA-binding motif"/>
    <property type="match status" value="1"/>
</dbReference>
<feature type="domain" description="Pseudouridine synthase RsuA/RluA-like" evidence="5">
    <location>
        <begin position="3"/>
        <end position="160"/>
    </location>
</feature>
<dbReference type="InterPro" id="IPR020094">
    <property type="entry name" value="TruA/RsuA/RluB/E/F_N"/>
</dbReference>
<dbReference type="GO" id="GO:0009982">
    <property type="term" value="F:pseudouridine synthase activity"/>
    <property type="evidence" value="ECO:0007669"/>
    <property type="project" value="InterPro"/>
</dbReference>